<dbReference type="EMBL" id="VUNS01000006">
    <property type="protein sequence ID" value="MST96949.1"/>
    <property type="molecule type" value="Genomic_DNA"/>
</dbReference>
<dbReference type="GO" id="GO:0016887">
    <property type="term" value="F:ATP hydrolysis activity"/>
    <property type="evidence" value="ECO:0007669"/>
    <property type="project" value="InterPro"/>
</dbReference>
<dbReference type="PROSITE" id="PS00211">
    <property type="entry name" value="ABC_TRANSPORTER_1"/>
    <property type="match status" value="1"/>
</dbReference>
<accession>A0A844G3H4</accession>
<sequence length="264" mass="29393">MASSPQIIVELSDVWFGYEPGVPALEGVNFKIERGRSGCIVGPNGGGKSTLMRLLLGLLTPQRGKIRVFGTTPVAARPHIGYMPQYHQLDAAFPVTVFEVVLMGRMRKGFWGRYAAADREAARRALEEMGIPELASRSFSELSGGQRQRVLIARALASEPELLLLDEPTANIDPGAEEQFYATLDVLRKRMTVLTVSHDLGFVNREIDLVICVNRRVTVHEAAAFSAETANEVYHHQVNLIKHDHACFCNCEHRRTEPEREDAK</sequence>
<dbReference type="SUPFAM" id="SSF52540">
    <property type="entry name" value="P-loop containing nucleoside triphosphate hydrolases"/>
    <property type="match status" value="1"/>
</dbReference>
<evidence type="ECO:0000256" key="2">
    <source>
        <dbReference type="ARBA" id="ARBA00022448"/>
    </source>
</evidence>
<reference evidence="6 7" key="1">
    <citation type="submission" date="2019-08" db="EMBL/GenBank/DDBJ databases">
        <title>In-depth cultivation of the pig gut microbiome towards novel bacterial diversity and tailored functional studies.</title>
        <authorList>
            <person name="Wylensek D."/>
            <person name="Hitch T.C.A."/>
            <person name="Clavel T."/>
        </authorList>
    </citation>
    <scope>NUCLEOTIDE SEQUENCE [LARGE SCALE GENOMIC DNA]</scope>
    <source>
        <strain evidence="6 7">BBE-744-WT-12</strain>
    </source>
</reference>
<dbReference type="Pfam" id="PF00005">
    <property type="entry name" value="ABC_tran"/>
    <property type="match status" value="1"/>
</dbReference>
<dbReference type="Proteomes" id="UP000435649">
    <property type="component" value="Unassembled WGS sequence"/>
</dbReference>
<keyword evidence="4 6" id="KW-0067">ATP-binding</keyword>
<dbReference type="SMART" id="SM00382">
    <property type="entry name" value="AAA"/>
    <property type="match status" value="1"/>
</dbReference>
<gene>
    <name evidence="6" type="ORF">FYJ85_07790</name>
</gene>
<dbReference type="PROSITE" id="PS50893">
    <property type="entry name" value="ABC_TRANSPORTER_2"/>
    <property type="match status" value="1"/>
</dbReference>
<dbReference type="Gene3D" id="3.40.50.300">
    <property type="entry name" value="P-loop containing nucleotide triphosphate hydrolases"/>
    <property type="match status" value="1"/>
</dbReference>
<dbReference type="CDD" id="cd03235">
    <property type="entry name" value="ABC_Metallic_Cations"/>
    <property type="match status" value="1"/>
</dbReference>
<evidence type="ECO:0000259" key="5">
    <source>
        <dbReference type="PROSITE" id="PS50893"/>
    </source>
</evidence>
<name>A0A844G3H4_9BACT</name>
<dbReference type="GO" id="GO:0005524">
    <property type="term" value="F:ATP binding"/>
    <property type="evidence" value="ECO:0007669"/>
    <property type="project" value="UniProtKB-KW"/>
</dbReference>
<dbReference type="PANTHER" id="PTHR42734">
    <property type="entry name" value="METAL TRANSPORT SYSTEM ATP-BINDING PROTEIN TM_0124-RELATED"/>
    <property type="match status" value="1"/>
</dbReference>
<keyword evidence="7" id="KW-1185">Reference proteome</keyword>
<feature type="domain" description="ABC transporter" evidence="5">
    <location>
        <begin position="9"/>
        <end position="246"/>
    </location>
</feature>
<evidence type="ECO:0000256" key="4">
    <source>
        <dbReference type="ARBA" id="ARBA00022840"/>
    </source>
</evidence>
<dbReference type="InterPro" id="IPR017871">
    <property type="entry name" value="ABC_transporter-like_CS"/>
</dbReference>
<evidence type="ECO:0000313" key="7">
    <source>
        <dbReference type="Proteomes" id="UP000435649"/>
    </source>
</evidence>
<dbReference type="InterPro" id="IPR003593">
    <property type="entry name" value="AAA+_ATPase"/>
</dbReference>
<proteinExistence type="inferred from homology"/>
<dbReference type="InterPro" id="IPR050153">
    <property type="entry name" value="Metal_Ion_Import_ABC"/>
</dbReference>
<dbReference type="PANTHER" id="PTHR42734:SF17">
    <property type="entry name" value="METAL TRANSPORT SYSTEM ATP-BINDING PROTEIN TM_0124-RELATED"/>
    <property type="match status" value="1"/>
</dbReference>
<protein>
    <submittedName>
        <fullName evidence="6">ABC transporter ATP-binding protein</fullName>
    </submittedName>
</protein>
<dbReference type="InterPro" id="IPR027417">
    <property type="entry name" value="P-loop_NTPase"/>
</dbReference>
<dbReference type="AlphaFoldDB" id="A0A844G3H4"/>
<organism evidence="6 7">
    <name type="scientific">Victivallis lenta</name>
    <dbReference type="NCBI Taxonomy" id="2606640"/>
    <lineage>
        <taxon>Bacteria</taxon>
        <taxon>Pseudomonadati</taxon>
        <taxon>Lentisphaerota</taxon>
        <taxon>Lentisphaeria</taxon>
        <taxon>Victivallales</taxon>
        <taxon>Victivallaceae</taxon>
        <taxon>Victivallis</taxon>
    </lineage>
</organism>
<evidence type="ECO:0000313" key="6">
    <source>
        <dbReference type="EMBL" id="MST96949.1"/>
    </source>
</evidence>
<keyword evidence="2" id="KW-0813">Transport</keyword>
<dbReference type="RefSeq" id="WP_154417736.1">
    <property type="nucleotide sequence ID" value="NZ_DBFCGB010000212.1"/>
</dbReference>
<keyword evidence="3" id="KW-0547">Nucleotide-binding</keyword>
<comment type="caution">
    <text evidence="6">The sequence shown here is derived from an EMBL/GenBank/DDBJ whole genome shotgun (WGS) entry which is preliminary data.</text>
</comment>
<dbReference type="FunFam" id="3.40.50.300:FF:000134">
    <property type="entry name" value="Iron-enterobactin ABC transporter ATP-binding protein"/>
    <property type="match status" value="1"/>
</dbReference>
<evidence type="ECO:0000256" key="1">
    <source>
        <dbReference type="ARBA" id="ARBA00005417"/>
    </source>
</evidence>
<comment type="similarity">
    <text evidence="1">Belongs to the ABC transporter superfamily.</text>
</comment>
<dbReference type="InterPro" id="IPR003439">
    <property type="entry name" value="ABC_transporter-like_ATP-bd"/>
</dbReference>
<evidence type="ECO:0000256" key="3">
    <source>
        <dbReference type="ARBA" id="ARBA00022741"/>
    </source>
</evidence>